<comment type="caution">
    <text evidence="4">The sequence shown here is derived from an EMBL/GenBank/DDBJ whole genome shotgun (WGS) entry which is preliminary data.</text>
</comment>
<dbReference type="CDD" id="cd05254">
    <property type="entry name" value="dTDP_HR_like_SDR_e"/>
    <property type="match status" value="1"/>
</dbReference>
<dbReference type="GO" id="GO:0008831">
    <property type="term" value="F:dTDP-4-dehydrorhamnose reductase activity"/>
    <property type="evidence" value="ECO:0007669"/>
    <property type="project" value="UniProtKB-EC"/>
</dbReference>
<dbReference type="RefSeq" id="WP_307491193.1">
    <property type="nucleotide sequence ID" value="NZ_JAUSVB010000002.1"/>
</dbReference>
<name>A0ABU0ED97_9CELL</name>
<protein>
    <recommendedName>
        <fullName evidence="2">dTDP-4-dehydrorhamnose reductase</fullName>
        <ecNumber evidence="2">1.1.1.133</ecNumber>
    </recommendedName>
</protein>
<keyword evidence="2" id="KW-0521">NADP</keyword>
<comment type="function">
    <text evidence="2">Catalyzes the reduction of dTDP-6-deoxy-L-lyxo-4-hexulose to yield dTDP-L-rhamnose.</text>
</comment>
<evidence type="ECO:0000259" key="3">
    <source>
        <dbReference type="Pfam" id="PF04321"/>
    </source>
</evidence>
<comment type="similarity">
    <text evidence="1 2">Belongs to the dTDP-4-dehydrorhamnose reductase family.</text>
</comment>
<dbReference type="SUPFAM" id="SSF51735">
    <property type="entry name" value="NAD(P)-binding Rossmann-fold domains"/>
    <property type="match status" value="1"/>
</dbReference>
<keyword evidence="2 4" id="KW-0560">Oxidoreductase</keyword>
<dbReference type="InterPro" id="IPR036291">
    <property type="entry name" value="NAD(P)-bd_dom_sf"/>
</dbReference>
<dbReference type="Gene3D" id="3.40.50.720">
    <property type="entry name" value="NAD(P)-binding Rossmann-like Domain"/>
    <property type="match status" value="1"/>
</dbReference>
<comment type="pathway">
    <text evidence="2">Carbohydrate biosynthesis; dTDP-L-rhamnose biosynthesis.</text>
</comment>
<feature type="domain" description="RmlD-like substrate binding" evidence="3">
    <location>
        <begin position="1"/>
        <end position="272"/>
    </location>
</feature>
<dbReference type="PANTHER" id="PTHR10491">
    <property type="entry name" value="DTDP-4-DEHYDRORHAMNOSE REDUCTASE"/>
    <property type="match status" value="1"/>
</dbReference>
<dbReference type="NCBIfam" id="TIGR01214">
    <property type="entry name" value="rmlD"/>
    <property type="match status" value="1"/>
</dbReference>
<dbReference type="InterPro" id="IPR005913">
    <property type="entry name" value="dTDP_dehydrorham_reduct"/>
</dbReference>
<evidence type="ECO:0000256" key="2">
    <source>
        <dbReference type="RuleBase" id="RU364082"/>
    </source>
</evidence>
<evidence type="ECO:0000256" key="1">
    <source>
        <dbReference type="ARBA" id="ARBA00010944"/>
    </source>
</evidence>
<evidence type="ECO:0000313" key="5">
    <source>
        <dbReference type="Proteomes" id="UP001239626"/>
    </source>
</evidence>
<dbReference type="Pfam" id="PF04321">
    <property type="entry name" value="RmlD_sub_bind"/>
    <property type="match status" value="1"/>
</dbReference>
<dbReference type="Gene3D" id="3.90.25.10">
    <property type="entry name" value="UDP-galactose 4-epimerase, domain 1"/>
    <property type="match status" value="1"/>
</dbReference>
<accession>A0ABU0ED97</accession>
<dbReference type="EC" id="1.1.1.133" evidence="2"/>
<keyword evidence="5" id="KW-1185">Reference proteome</keyword>
<gene>
    <name evidence="4" type="ORF">J2X26_001553</name>
</gene>
<dbReference type="InterPro" id="IPR029903">
    <property type="entry name" value="RmlD-like-bd"/>
</dbReference>
<reference evidence="4 5" key="1">
    <citation type="submission" date="2023-07" db="EMBL/GenBank/DDBJ databases">
        <title>Sorghum-associated microbial communities from plants grown in Nebraska, USA.</title>
        <authorList>
            <person name="Schachtman D."/>
        </authorList>
    </citation>
    <scope>NUCLEOTIDE SEQUENCE [LARGE SCALE GENOMIC DNA]</scope>
    <source>
        <strain evidence="4 5">BE332</strain>
    </source>
</reference>
<dbReference type="PANTHER" id="PTHR10491:SF4">
    <property type="entry name" value="METHIONINE ADENOSYLTRANSFERASE 2 SUBUNIT BETA"/>
    <property type="match status" value="1"/>
</dbReference>
<sequence length="284" mass="29534">MRWLVVGATGMLGQDLCTMLRERGEHVTPLSRAELDVTDAGATAGIAQGFDVVVNCAAYTAVDAAESDESTAFAVNAVGAEHIARAAHAAGARIVHVSTDYVFDGQASTAYAEDAPVAPRSAYGRTKCAGEWAVRSVAPDHLVVRTAWLYGAHGPCFPTTIVRVLGERGAIDVVDDQLGQPTWTADLADLIHRLVVAGAPAGTYHGTSSGRTSWHGFAAAAVRSAGLDATAVAPTTSDAFVRPAPRPAYSVLGHDALRAVGVEPIGDWAQRWDEAAPIVLAPTS</sequence>
<evidence type="ECO:0000313" key="4">
    <source>
        <dbReference type="EMBL" id="MDQ0373242.1"/>
    </source>
</evidence>
<dbReference type="EMBL" id="JAUSVB010000002">
    <property type="protein sequence ID" value="MDQ0373242.1"/>
    <property type="molecule type" value="Genomic_DNA"/>
</dbReference>
<organism evidence="4 5">
    <name type="scientific">Cellulomonas humilata</name>
    <dbReference type="NCBI Taxonomy" id="144055"/>
    <lineage>
        <taxon>Bacteria</taxon>
        <taxon>Bacillati</taxon>
        <taxon>Actinomycetota</taxon>
        <taxon>Actinomycetes</taxon>
        <taxon>Micrococcales</taxon>
        <taxon>Cellulomonadaceae</taxon>
        <taxon>Cellulomonas</taxon>
    </lineage>
</organism>
<dbReference type="Proteomes" id="UP001239626">
    <property type="component" value="Unassembled WGS sequence"/>
</dbReference>
<proteinExistence type="inferred from homology"/>